<feature type="domain" description="PH" evidence="3">
    <location>
        <begin position="393"/>
        <end position="491"/>
    </location>
</feature>
<dbReference type="PROSITE" id="PS50003">
    <property type="entry name" value="PH_DOMAIN"/>
    <property type="match status" value="1"/>
</dbReference>
<feature type="compositionally biased region" description="Basic and acidic residues" evidence="2">
    <location>
        <begin position="723"/>
        <end position="735"/>
    </location>
</feature>
<evidence type="ECO:0000259" key="4">
    <source>
        <dbReference type="PROSITE" id="PS50010"/>
    </source>
</evidence>
<feature type="region of interest" description="Disordered" evidence="2">
    <location>
        <begin position="1209"/>
        <end position="1284"/>
    </location>
</feature>
<dbReference type="GO" id="GO:0005085">
    <property type="term" value="F:guanyl-nucleotide exchange factor activity"/>
    <property type="evidence" value="ECO:0007669"/>
    <property type="project" value="InterPro"/>
</dbReference>
<dbReference type="CDD" id="cd13243">
    <property type="entry name" value="PH_PLEKHG1_G2_G3"/>
    <property type="match status" value="1"/>
</dbReference>
<feature type="region of interest" description="Disordered" evidence="2">
    <location>
        <begin position="1348"/>
        <end position="1367"/>
    </location>
</feature>
<dbReference type="InterPro" id="IPR035899">
    <property type="entry name" value="DBL_dom_sf"/>
</dbReference>
<feature type="domain" description="DH" evidence="4">
    <location>
        <begin position="189"/>
        <end position="369"/>
    </location>
</feature>
<evidence type="ECO:0000256" key="2">
    <source>
        <dbReference type="SAM" id="MobiDB-lite"/>
    </source>
</evidence>
<dbReference type="PANTHER" id="PTHR45924:SF4">
    <property type="entry name" value="PLECKSTRIN HOMOLOGY DOMAIN-CONTAINING FAMILY G MEMBER 3"/>
    <property type="match status" value="1"/>
</dbReference>
<dbReference type="InterPro" id="IPR055251">
    <property type="entry name" value="SOS1_NGEF_PH"/>
</dbReference>
<comment type="caution">
    <text evidence="5">The sequence shown here is derived from an EMBL/GenBank/DDBJ whole genome shotgun (WGS) entry which is preliminary data.</text>
</comment>
<dbReference type="GO" id="GO:2000114">
    <property type="term" value="P:regulation of establishment of cell polarity"/>
    <property type="evidence" value="ECO:0007669"/>
    <property type="project" value="TreeGrafter"/>
</dbReference>
<sequence>MDSLLSTRNKHHSDPSPPMLFVLYQPWCTRPASPHPCARSILTPAQRPTPHFLPALICASGLLASPLPARAAEVKEVHLLLKRQQLFEFVQCPFCDNIGRYDRMPVPASAGLHALEYLVNLISHASHAMEGKEERRRGPTWDRCALRVSHLHNSNNNASPRGWLGQKGSHSLSPYGSKASTAGRRELSYVERVVLEIVESERMYVQDLRSIVEGYLGKIIDVREELLQPDQVSALFGNIEDIYELSSELLHDLESCDNNPVAVARCFVDRSQDFDIYTQYCNNYPNSVAALTECMQNKQQVRFFRECQEQMQHALPLGAYLLKPVQRILKYHLLLQEIAKHFDLAESGYEVVEEAIDTMTCVAWYINDMKRKHEHAVRLQEIQSLLLNWKGPDLTTYGELVLEGTFRVQRVRNERTFFLFDKTLLITKKRGDHFIYKSHIPCSSLMLIESTRDSLCFSVTHYKHSKQQYSLQARSVEEKRVWTHHIKRLILENHHAIIPQKAKEAILEMDSYYPPRYRCSPEGLKKTRSNQPMDEVPVHMRHLAGRRQSEPSKQILKQLGAEEGLKHTDSDGDFLDTGEPLQPPSSLQQQAEPEGDAEETEEEASGKEEEQAVGKNSLEELTGSDSSEKETGPEEEEGPVGEEQGKGHCMPAGPKGCKRTASQSPRSCEKHHSMERVLDDPEAATDMEHEEAQEVSLTQEECLAQTCSDLESAHTPELVLPAQHKEGERDQHPDNSDPATSENAEELKTLSSEEEDDNEDAALHPPRSILPPSVLDQASIIAERFVSSFSRRSSLALDEGRASAGIPTPRLASRSSSMLSLEGSEKGQRKESMLSKQDRLLLDKIKSYYDQAEHQDASFSIKRRESLSYIPKGLVKNSVFRIDSLPWAAASQDTANAAHGRLGSSMADGTSSRTAAWVLSGLPAAPLGQPEAGGPAPITDEEFRPPSEMIKVWEGMDKQKGKSWKEQLAVGRAGTATGSTSDGTEQPMGRSQENGLATREPLLILEDDDLSAITEESTVPSPESKSPTERAMPPRLVCHMKRLAQELGTSDLGQPPLLHPRILQLSPAGEVELCERTKTRVYQLARQYSLRIKRHKPVLQRHLTELEEDTRSSVPILLHHTQPEAEEEETGSQGKQKPALSLTYEQEVIPEQSPLTPHSTSSSPRRPSSTSSYPVSPTSLASHSPLSPILAEKFSWPDVRELRSKYSLGKSSEAGFGPRRPPPVNRSRSAPEKMAEGPPGALSGKAGRSGRATEKSWLAAERSRSAEQGPEPSTGSRQHQRQHSDGALYVAAETCLDNQQRVIVLEKVPPEAESYVQIRSPTTREKLSLKAVAERCKVYQDLDGCPQQEWEDEEGQPQRPMVWDKPDVGHQGLVRNLREKFQTLNSTC</sequence>
<evidence type="ECO:0000313" key="5">
    <source>
        <dbReference type="EMBL" id="KYO25885.1"/>
    </source>
</evidence>
<dbReference type="SUPFAM" id="SSF48065">
    <property type="entry name" value="DBL homology domain (DH-domain)"/>
    <property type="match status" value="1"/>
</dbReference>
<keyword evidence="1" id="KW-0597">Phosphoprotein</keyword>
<feature type="compositionally biased region" description="Low complexity" evidence="2">
    <location>
        <begin position="971"/>
        <end position="984"/>
    </location>
</feature>
<feature type="compositionally biased region" description="Low complexity" evidence="2">
    <location>
        <begin position="811"/>
        <end position="822"/>
    </location>
</feature>
<protein>
    <submittedName>
        <fullName evidence="5">Pleckstrin-like proteiny domain-containing family G member 3</fullName>
    </submittedName>
</protein>
<dbReference type="CDD" id="cd00160">
    <property type="entry name" value="RhoGEF"/>
    <property type="match status" value="1"/>
</dbReference>
<feature type="compositionally biased region" description="Acidic residues" evidence="2">
    <location>
        <begin position="593"/>
        <end position="603"/>
    </location>
</feature>
<dbReference type="Gene3D" id="2.30.29.30">
    <property type="entry name" value="Pleckstrin-homology domain (PH domain)/Phosphotyrosine-binding domain (PTB)"/>
    <property type="match status" value="1"/>
</dbReference>
<dbReference type="Pfam" id="PF22697">
    <property type="entry name" value="SOS1_NGEF_PH"/>
    <property type="match status" value="1"/>
</dbReference>
<dbReference type="GO" id="GO:0031267">
    <property type="term" value="F:small GTPase binding"/>
    <property type="evidence" value="ECO:0007669"/>
    <property type="project" value="TreeGrafter"/>
</dbReference>
<dbReference type="Proteomes" id="UP000050525">
    <property type="component" value="Unassembled WGS sequence"/>
</dbReference>
<dbReference type="InterPro" id="IPR011993">
    <property type="entry name" value="PH-like_dom_sf"/>
</dbReference>
<gene>
    <name evidence="5" type="ORF">Y1Q_0012259</name>
</gene>
<dbReference type="SMART" id="SM00325">
    <property type="entry name" value="RhoGEF"/>
    <property type="match status" value="1"/>
</dbReference>
<feature type="region of interest" description="Disordered" evidence="2">
    <location>
        <begin position="562"/>
        <end position="773"/>
    </location>
</feature>
<feature type="compositionally biased region" description="Basic and acidic residues" evidence="2">
    <location>
        <begin position="667"/>
        <end position="679"/>
    </location>
</feature>
<dbReference type="EMBL" id="AKHW03005659">
    <property type="protein sequence ID" value="KYO25885.1"/>
    <property type="molecule type" value="Genomic_DNA"/>
</dbReference>
<dbReference type="FunFam" id="1.20.900.10:FF:000019">
    <property type="entry name" value="Pleckstrin homology domain-containing family G member 1"/>
    <property type="match status" value="1"/>
</dbReference>
<evidence type="ECO:0000313" key="6">
    <source>
        <dbReference type="Proteomes" id="UP000050525"/>
    </source>
</evidence>
<feature type="compositionally biased region" description="Basic and acidic residues" evidence="2">
    <location>
        <begin position="823"/>
        <end position="836"/>
    </location>
</feature>
<dbReference type="Pfam" id="PF00621">
    <property type="entry name" value="RhoGEF"/>
    <property type="match status" value="1"/>
</dbReference>
<dbReference type="SMART" id="SM00233">
    <property type="entry name" value="PH"/>
    <property type="match status" value="1"/>
</dbReference>
<proteinExistence type="predicted"/>
<feature type="compositionally biased region" description="Polar residues" evidence="2">
    <location>
        <begin position="695"/>
        <end position="709"/>
    </location>
</feature>
<dbReference type="InterPro" id="IPR001849">
    <property type="entry name" value="PH_domain"/>
</dbReference>
<feature type="compositionally biased region" description="Low complexity" evidence="2">
    <location>
        <begin position="1153"/>
        <end position="1179"/>
    </location>
</feature>
<dbReference type="PANTHER" id="PTHR45924">
    <property type="entry name" value="FI17866P1"/>
    <property type="match status" value="1"/>
</dbReference>
<dbReference type="GO" id="GO:0005829">
    <property type="term" value="C:cytosol"/>
    <property type="evidence" value="ECO:0007669"/>
    <property type="project" value="UniProtKB-ARBA"/>
</dbReference>
<name>A0A151MMX2_ALLMI</name>
<dbReference type="InterPro" id="IPR000219">
    <property type="entry name" value="DH_dom"/>
</dbReference>
<keyword evidence="6" id="KW-1185">Reference proteome</keyword>
<dbReference type="PROSITE" id="PS50010">
    <property type="entry name" value="DH_2"/>
    <property type="match status" value="1"/>
</dbReference>
<dbReference type="Gene3D" id="1.20.900.10">
    <property type="entry name" value="Dbl homology (DH) domain"/>
    <property type="match status" value="1"/>
</dbReference>
<evidence type="ECO:0000259" key="3">
    <source>
        <dbReference type="PROSITE" id="PS50003"/>
    </source>
</evidence>
<organism evidence="5 6">
    <name type="scientific">Alligator mississippiensis</name>
    <name type="common">American alligator</name>
    <dbReference type="NCBI Taxonomy" id="8496"/>
    <lineage>
        <taxon>Eukaryota</taxon>
        <taxon>Metazoa</taxon>
        <taxon>Chordata</taxon>
        <taxon>Craniata</taxon>
        <taxon>Vertebrata</taxon>
        <taxon>Euteleostomi</taxon>
        <taxon>Archelosauria</taxon>
        <taxon>Archosauria</taxon>
        <taxon>Crocodylia</taxon>
        <taxon>Alligatoridae</taxon>
        <taxon>Alligatorinae</taxon>
        <taxon>Alligator</taxon>
    </lineage>
</organism>
<feature type="region of interest" description="Disordered" evidence="2">
    <location>
        <begin position="1151"/>
        <end position="1184"/>
    </location>
</feature>
<evidence type="ECO:0000256" key="1">
    <source>
        <dbReference type="ARBA" id="ARBA00022553"/>
    </source>
</evidence>
<reference evidence="5 6" key="1">
    <citation type="journal article" date="2012" name="Genome Biol.">
        <title>Sequencing three crocodilian genomes to illuminate the evolution of archosaurs and amniotes.</title>
        <authorList>
            <person name="St John J.A."/>
            <person name="Braun E.L."/>
            <person name="Isberg S.R."/>
            <person name="Miles L.G."/>
            <person name="Chong A.Y."/>
            <person name="Gongora J."/>
            <person name="Dalzell P."/>
            <person name="Moran C."/>
            <person name="Bed'hom B."/>
            <person name="Abzhanov A."/>
            <person name="Burgess S.C."/>
            <person name="Cooksey A.M."/>
            <person name="Castoe T.A."/>
            <person name="Crawford N.G."/>
            <person name="Densmore L.D."/>
            <person name="Drew J.C."/>
            <person name="Edwards S.V."/>
            <person name="Faircloth B.C."/>
            <person name="Fujita M.K."/>
            <person name="Greenwold M.J."/>
            <person name="Hoffmann F.G."/>
            <person name="Howard J.M."/>
            <person name="Iguchi T."/>
            <person name="Janes D.E."/>
            <person name="Khan S.Y."/>
            <person name="Kohno S."/>
            <person name="de Koning A.J."/>
            <person name="Lance S.L."/>
            <person name="McCarthy F.M."/>
            <person name="McCormack J.E."/>
            <person name="Merchant M.E."/>
            <person name="Peterson D.G."/>
            <person name="Pollock D.D."/>
            <person name="Pourmand N."/>
            <person name="Raney B.J."/>
            <person name="Roessler K.A."/>
            <person name="Sanford J.R."/>
            <person name="Sawyer R.H."/>
            <person name="Schmidt C.J."/>
            <person name="Triplett E.W."/>
            <person name="Tuberville T.D."/>
            <person name="Venegas-Anaya M."/>
            <person name="Howard J.T."/>
            <person name="Jarvis E.D."/>
            <person name="Guillette L.J.Jr."/>
            <person name="Glenn T.C."/>
            <person name="Green R.E."/>
            <person name="Ray D.A."/>
        </authorList>
    </citation>
    <scope>NUCLEOTIDE SEQUENCE [LARGE SCALE GENOMIC DNA]</scope>
    <source>
        <strain evidence="5">KSC_2009_1</strain>
    </source>
</reference>
<feature type="region of interest" description="Disordered" evidence="2">
    <location>
        <begin position="792"/>
        <end position="836"/>
    </location>
</feature>
<feature type="region of interest" description="Disordered" evidence="2">
    <location>
        <begin position="971"/>
        <end position="997"/>
    </location>
</feature>
<accession>A0A151MMX2</accession>
<dbReference type="InterPro" id="IPR043324">
    <property type="entry name" value="PH_PLEKHG1_G2_G3"/>
</dbReference>
<dbReference type="SUPFAM" id="SSF50729">
    <property type="entry name" value="PH domain-like"/>
    <property type="match status" value="1"/>
</dbReference>